<reference evidence="3 4" key="1">
    <citation type="journal article" date="2013" name="Plant Cell">
        <title>The transition from a phytopathogenic smut ancestor to an anamorphic biocontrol agent deciphered by comparative whole-genome analysis.</title>
        <authorList>
            <person name="Lefebvre F."/>
            <person name="Joly D.L."/>
            <person name="Labbe C."/>
            <person name="Teichmann B."/>
            <person name="Linning R."/>
            <person name="Belzile F."/>
            <person name="Bakkeren G."/>
            <person name="Belanger R.R."/>
        </authorList>
    </citation>
    <scope>NUCLEOTIDE SEQUENCE [LARGE SCALE GENOMIC DNA]</scope>
    <source>
        <strain evidence="3 4">PF-1</strain>
    </source>
</reference>
<dbReference type="GO" id="GO:0019171">
    <property type="term" value="F:(3R)-hydroxyacyl-[acyl-carrier-protein] dehydratase activity"/>
    <property type="evidence" value="ECO:0007669"/>
    <property type="project" value="TreeGrafter"/>
</dbReference>
<dbReference type="AlphaFoldDB" id="A0A061HA26"/>
<feature type="region of interest" description="Disordered" evidence="1">
    <location>
        <begin position="51"/>
        <end position="81"/>
    </location>
</feature>
<feature type="domain" description="FAS1-like dehydratase" evidence="2">
    <location>
        <begin position="180"/>
        <end position="243"/>
    </location>
</feature>
<sequence>MLGLRCLTPRALPLTSSSAVAAVVQTRSAMQRRFRTSARLFTAAAAVPSASTDGPAAAKRTATLDAQPSPPPSRPLEDKPPATLSEWTAQILTHETTYYDTADLNKARCLLLCLPLPSSPTHHHPAVAAEARKNDARSIFHLFPSCPMPLGAELTLFNPLNPESELRSDGTEASWSPPEGLDQRMWASGSFDFDPSNQMCVGDEVECRVCVEKVDVKRGRQGTMVLVWRRLVYRNIRGRTVTERRCHVYRRPRRVGAPDEATPTATAPATSATPPPNQEEAYDFAWDYLPTRATLFRYSAATFNAHRIHLDPEYCRTKEGHPDCLVHGPLTATLLMNLVDSAAAGGAAAATATSGDDATPASDPTRKLRLRHFDYRATAPLVVERTVRLRGKWQPSSSASPNGRTAKLWALDDRGTVCMTATATVEPAAS</sequence>
<dbReference type="OrthoDB" id="3257538at2759"/>
<dbReference type="KEGG" id="pfp:PFL1_02976"/>
<dbReference type="SUPFAM" id="SSF54637">
    <property type="entry name" value="Thioesterase/thiol ester dehydrase-isomerase"/>
    <property type="match status" value="2"/>
</dbReference>
<feature type="region of interest" description="Disordered" evidence="1">
    <location>
        <begin position="252"/>
        <end position="277"/>
    </location>
</feature>
<name>A0A061HA26_9BASI</name>
<dbReference type="EMBL" id="KE361630">
    <property type="protein sequence ID" value="EPQ29757.1"/>
    <property type="molecule type" value="Genomic_DNA"/>
</dbReference>
<dbReference type="HOGENOM" id="CLU_028690_0_0_1"/>
<dbReference type="InterPro" id="IPR052741">
    <property type="entry name" value="Mitochondrial_HTD2"/>
</dbReference>
<proteinExistence type="predicted"/>
<dbReference type="PANTHER" id="PTHR28152">
    <property type="entry name" value="HYDROXYACYL-THIOESTER DEHYDRATASE TYPE 2, MITOCHONDRIAL"/>
    <property type="match status" value="1"/>
</dbReference>
<dbReference type="GeneID" id="19317088"/>
<dbReference type="GO" id="GO:0005739">
    <property type="term" value="C:mitochondrion"/>
    <property type="evidence" value="ECO:0007669"/>
    <property type="project" value="TreeGrafter"/>
</dbReference>
<accession>A0A061HA26</accession>
<dbReference type="Proteomes" id="UP000053664">
    <property type="component" value="Unassembled WGS sequence"/>
</dbReference>
<gene>
    <name evidence="3" type="ORF">PFL1_02976</name>
</gene>
<evidence type="ECO:0000313" key="3">
    <source>
        <dbReference type="EMBL" id="EPQ29757.1"/>
    </source>
</evidence>
<dbReference type="PANTHER" id="PTHR28152:SF1">
    <property type="entry name" value="HYDROXYACYL-THIOESTER DEHYDRATASE TYPE 2, MITOCHONDRIAL"/>
    <property type="match status" value="1"/>
</dbReference>
<feature type="compositionally biased region" description="Low complexity" evidence="1">
    <location>
        <begin position="261"/>
        <end position="272"/>
    </location>
</feature>
<evidence type="ECO:0000256" key="1">
    <source>
        <dbReference type="SAM" id="MobiDB-lite"/>
    </source>
</evidence>
<dbReference type="Gene3D" id="3.10.129.10">
    <property type="entry name" value="Hotdog Thioesterase"/>
    <property type="match status" value="2"/>
</dbReference>
<protein>
    <recommendedName>
        <fullName evidence="2">FAS1-like dehydratase domain-containing protein</fullName>
    </recommendedName>
</protein>
<dbReference type="RefSeq" id="XP_007878679.1">
    <property type="nucleotide sequence ID" value="XM_007880488.1"/>
</dbReference>
<evidence type="ECO:0000313" key="4">
    <source>
        <dbReference type="Proteomes" id="UP000053664"/>
    </source>
</evidence>
<organism evidence="3 4">
    <name type="scientific">Pseudozyma flocculosa PF-1</name>
    <dbReference type="NCBI Taxonomy" id="1277687"/>
    <lineage>
        <taxon>Eukaryota</taxon>
        <taxon>Fungi</taxon>
        <taxon>Dikarya</taxon>
        <taxon>Basidiomycota</taxon>
        <taxon>Ustilaginomycotina</taxon>
        <taxon>Ustilaginomycetes</taxon>
        <taxon>Ustilaginales</taxon>
        <taxon>Ustilaginaceae</taxon>
        <taxon>Pseudozyma</taxon>
    </lineage>
</organism>
<dbReference type="Pfam" id="PF13452">
    <property type="entry name" value="FAS1_DH_region"/>
    <property type="match status" value="1"/>
</dbReference>
<evidence type="ECO:0000259" key="2">
    <source>
        <dbReference type="Pfam" id="PF13452"/>
    </source>
</evidence>
<dbReference type="InterPro" id="IPR029069">
    <property type="entry name" value="HotDog_dom_sf"/>
</dbReference>
<dbReference type="InterPro" id="IPR039569">
    <property type="entry name" value="FAS1-like_DH_region"/>
</dbReference>
<dbReference type="eggNOG" id="ENOG502S5QU">
    <property type="taxonomic scope" value="Eukaryota"/>
</dbReference>